<comment type="caution">
    <text evidence="1">The sequence shown here is derived from an EMBL/GenBank/DDBJ whole genome shotgun (WGS) entry which is preliminary data.</text>
</comment>
<sequence length="275" mass="29316">MAVVPLRIQSPMHGTVLVGPEADAVIFRAVLEGGAPSESLFVRWYSSLPATPGEPPKPSDPPTAQDVDKFALQTQLDWVEPTSLEFVHPLLVGSQSITVAVKDQMGDDETALKAVQAAGTAGGGPMSPAPCVVHVLLASSRVPVPPATQGAVVLAKRSEGLWAEAPPTWKDDDVNRFRYSWTFEKSGTAIVLDPNPTALEFQDRKDAQPPRVGFTEIPATPAVPAVPPSVPAVPDGVYTLTLRVVYAPDLAAAELDPSVRVRKHEHVLHNVEVKT</sequence>
<evidence type="ECO:0000313" key="1">
    <source>
        <dbReference type="EMBL" id="TQM61947.1"/>
    </source>
</evidence>
<dbReference type="Proteomes" id="UP000316747">
    <property type="component" value="Unassembled WGS sequence"/>
</dbReference>
<keyword evidence="2" id="KW-1185">Reference proteome</keyword>
<reference evidence="1 2" key="1">
    <citation type="submission" date="2019-06" db="EMBL/GenBank/DDBJ databases">
        <title>Genome sequencing of plant associated microbes to promote plant fitness in Sorghum bicolor and Oryza sativa.</title>
        <authorList>
            <person name="Coleman-Derr D."/>
        </authorList>
    </citation>
    <scope>NUCLEOTIDE SEQUENCE [LARGE SCALE GENOMIC DNA]</scope>
    <source>
        <strain evidence="1 2">KV-663</strain>
    </source>
</reference>
<protein>
    <submittedName>
        <fullName evidence="1">Uncharacterized protein</fullName>
    </submittedName>
</protein>
<gene>
    <name evidence="1" type="ORF">FBY41_1969</name>
</gene>
<dbReference type="EMBL" id="VFPM01000002">
    <property type="protein sequence ID" value="TQM61947.1"/>
    <property type="molecule type" value="Genomic_DNA"/>
</dbReference>
<evidence type="ECO:0000313" key="2">
    <source>
        <dbReference type="Proteomes" id="UP000316747"/>
    </source>
</evidence>
<dbReference type="AlphaFoldDB" id="A0A543HUA9"/>
<accession>A0A543HUA9</accession>
<organism evidence="1 2">
    <name type="scientific">Humibacillus xanthopallidus</name>
    <dbReference type="NCBI Taxonomy" id="412689"/>
    <lineage>
        <taxon>Bacteria</taxon>
        <taxon>Bacillati</taxon>
        <taxon>Actinomycetota</taxon>
        <taxon>Actinomycetes</taxon>
        <taxon>Micrococcales</taxon>
        <taxon>Intrasporangiaceae</taxon>
        <taxon>Humibacillus</taxon>
    </lineage>
</organism>
<dbReference type="OrthoDB" id="9865941at2"/>
<proteinExistence type="predicted"/>
<name>A0A543HUA9_9MICO</name>